<protein>
    <submittedName>
        <fullName evidence="1">Uncharacterized protein</fullName>
    </submittedName>
</protein>
<gene>
    <name evidence="1" type="ORF">C5E45_33810</name>
</gene>
<sequence>MVKGASQTITMARVWPVPLSAVDVLVRFLAVVDGHFQVQHTAGLLLIGFERAPAETPCGGPESRTATR</sequence>
<dbReference type="Proteomes" id="UP000239874">
    <property type="component" value="Unassembled WGS sequence"/>
</dbReference>
<proteinExistence type="predicted"/>
<name>A0A2S6A9V7_9NOCA</name>
<organism evidence="1 2">
    <name type="scientific">Nocardia nova</name>
    <dbReference type="NCBI Taxonomy" id="37330"/>
    <lineage>
        <taxon>Bacteria</taxon>
        <taxon>Bacillati</taxon>
        <taxon>Actinomycetota</taxon>
        <taxon>Actinomycetes</taxon>
        <taxon>Mycobacteriales</taxon>
        <taxon>Nocardiaceae</taxon>
        <taxon>Nocardia</taxon>
    </lineage>
</organism>
<dbReference type="EMBL" id="PSZC01000045">
    <property type="protein sequence ID" value="PPJ30308.1"/>
    <property type="molecule type" value="Genomic_DNA"/>
</dbReference>
<comment type="caution">
    <text evidence="1">The sequence shown here is derived from an EMBL/GenBank/DDBJ whole genome shotgun (WGS) entry which is preliminary data.</text>
</comment>
<evidence type="ECO:0000313" key="1">
    <source>
        <dbReference type="EMBL" id="PPJ30308.1"/>
    </source>
</evidence>
<evidence type="ECO:0000313" key="2">
    <source>
        <dbReference type="Proteomes" id="UP000239874"/>
    </source>
</evidence>
<dbReference type="AlphaFoldDB" id="A0A2S6A9V7"/>
<accession>A0A2S6A9V7</accession>
<reference evidence="1 2" key="1">
    <citation type="submission" date="2018-02" db="EMBL/GenBank/DDBJ databases">
        <title>8 Nocardia nova and 1 Nocardia cyriacigeorgica strain used for evolution to TMP-SMX.</title>
        <authorList>
            <person name="Mehta H."/>
            <person name="Weng J."/>
            <person name="Shamoo Y."/>
        </authorList>
    </citation>
    <scope>NUCLEOTIDE SEQUENCE [LARGE SCALE GENOMIC DNA]</scope>
    <source>
        <strain evidence="1 2">MDA3139</strain>
    </source>
</reference>